<evidence type="ECO:0000313" key="4">
    <source>
        <dbReference type="EMBL" id="RXK38413.1"/>
    </source>
</evidence>
<dbReference type="CDD" id="cd00202">
    <property type="entry name" value="ZnF_GATA"/>
    <property type="match status" value="1"/>
</dbReference>
<accession>A0A4Q1BKW9</accession>
<keyword evidence="1" id="KW-0863">Zinc-finger</keyword>
<feature type="compositionally biased region" description="Polar residues" evidence="2">
    <location>
        <begin position="518"/>
        <end position="544"/>
    </location>
</feature>
<feature type="compositionally biased region" description="Polar residues" evidence="2">
    <location>
        <begin position="251"/>
        <end position="278"/>
    </location>
</feature>
<feature type="compositionally biased region" description="Low complexity" evidence="2">
    <location>
        <begin position="295"/>
        <end position="307"/>
    </location>
</feature>
<dbReference type="SUPFAM" id="SSF57716">
    <property type="entry name" value="Glucocorticoid receptor-like (DNA-binding domain)"/>
    <property type="match status" value="1"/>
</dbReference>
<feature type="region of interest" description="Disordered" evidence="2">
    <location>
        <begin position="509"/>
        <end position="606"/>
    </location>
</feature>
<dbReference type="Gene3D" id="3.30.50.10">
    <property type="entry name" value="Erythroid Transcription Factor GATA-1, subunit A"/>
    <property type="match status" value="1"/>
</dbReference>
<feature type="compositionally biased region" description="Basic and acidic residues" evidence="2">
    <location>
        <begin position="572"/>
        <end position="582"/>
    </location>
</feature>
<dbReference type="PANTHER" id="PTHR39147:SF1">
    <property type="entry name" value="PROTEIN SPT21"/>
    <property type="match status" value="1"/>
</dbReference>
<dbReference type="InterPro" id="IPR000679">
    <property type="entry name" value="Znf_GATA"/>
</dbReference>
<feature type="compositionally biased region" description="Low complexity" evidence="2">
    <location>
        <begin position="351"/>
        <end position="361"/>
    </location>
</feature>
<keyword evidence="1" id="KW-0479">Metal-binding</keyword>
<feature type="compositionally biased region" description="Pro residues" evidence="2">
    <location>
        <begin position="368"/>
        <end position="382"/>
    </location>
</feature>
<comment type="caution">
    <text evidence="4">The sequence shown here is derived from an EMBL/GenBank/DDBJ whole genome shotgun (WGS) entry which is preliminary data.</text>
</comment>
<evidence type="ECO:0000256" key="2">
    <source>
        <dbReference type="SAM" id="MobiDB-lite"/>
    </source>
</evidence>
<keyword evidence="1" id="KW-0862">Zinc</keyword>
<reference evidence="4 5" key="1">
    <citation type="submission" date="2016-06" db="EMBL/GenBank/DDBJ databases">
        <title>Evolution of pathogenesis and genome organization in the Tremellales.</title>
        <authorList>
            <person name="Cuomo C."/>
            <person name="Litvintseva A."/>
            <person name="Heitman J."/>
            <person name="Chen Y."/>
            <person name="Sun S."/>
            <person name="Springer D."/>
            <person name="Dromer F."/>
            <person name="Young S."/>
            <person name="Zeng Q."/>
            <person name="Chapman S."/>
            <person name="Gujja S."/>
            <person name="Saif S."/>
            <person name="Birren B."/>
        </authorList>
    </citation>
    <scope>NUCLEOTIDE SEQUENCE [LARGE SCALE GENOMIC DNA]</scope>
    <source>
        <strain evidence="4 5">ATCC 28783</strain>
    </source>
</reference>
<feature type="compositionally biased region" description="Low complexity" evidence="2">
    <location>
        <begin position="230"/>
        <end position="250"/>
    </location>
</feature>
<dbReference type="InParanoid" id="A0A4Q1BKW9"/>
<dbReference type="OrthoDB" id="3199820at2759"/>
<evidence type="ECO:0000313" key="5">
    <source>
        <dbReference type="Proteomes" id="UP000289152"/>
    </source>
</evidence>
<dbReference type="Pfam" id="PF00320">
    <property type="entry name" value="GATA"/>
    <property type="match status" value="1"/>
</dbReference>
<dbReference type="GO" id="GO:0008270">
    <property type="term" value="F:zinc ion binding"/>
    <property type="evidence" value="ECO:0007669"/>
    <property type="project" value="UniProtKB-KW"/>
</dbReference>
<dbReference type="GO" id="GO:0006355">
    <property type="term" value="P:regulation of DNA-templated transcription"/>
    <property type="evidence" value="ECO:0007669"/>
    <property type="project" value="InterPro"/>
</dbReference>
<organism evidence="4 5">
    <name type="scientific">Tremella mesenterica</name>
    <name type="common">Jelly fungus</name>
    <dbReference type="NCBI Taxonomy" id="5217"/>
    <lineage>
        <taxon>Eukaryota</taxon>
        <taxon>Fungi</taxon>
        <taxon>Dikarya</taxon>
        <taxon>Basidiomycota</taxon>
        <taxon>Agaricomycotina</taxon>
        <taxon>Tremellomycetes</taxon>
        <taxon>Tremellales</taxon>
        <taxon>Tremellaceae</taxon>
        <taxon>Tremella</taxon>
    </lineage>
</organism>
<protein>
    <recommendedName>
        <fullName evidence="3">GATA-type domain-containing protein</fullName>
    </recommendedName>
</protein>
<evidence type="ECO:0000256" key="1">
    <source>
        <dbReference type="PROSITE-ProRule" id="PRU00094"/>
    </source>
</evidence>
<feature type="compositionally biased region" description="Low complexity" evidence="2">
    <location>
        <begin position="316"/>
        <end position="329"/>
    </location>
</feature>
<gene>
    <name evidence="4" type="ORF">M231_04322</name>
</gene>
<feature type="compositionally biased region" description="Low complexity" evidence="2">
    <location>
        <begin position="545"/>
        <end position="558"/>
    </location>
</feature>
<dbReference type="Proteomes" id="UP000289152">
    <property type="component" value="Unassembled WGS sequence"/>
</dbReference>
<dbReference type="EMBL" id="SDIL01000048">
    <property type="protein sequence ID" value="RXK38413.1"/>
    <property type="molecule type" value="Genomic_DNA"/>
</dbReference>
<dbReference type="AlphaFoldDB" id="A0A4Q1BKW9"/>
<dbReference type="VEuPathDB" id="FungiDB:TREMEDRAFT_56108"/>
<feature type="domain" description="GATA-type" evidence="3">
    <location>
        <begin position="473"/>
        <end position="525"/>
    </location>
</feature>
<dbReference type="InterPro" id="IPR013088">
    <property type="entry name" value="Znf_NHR/GATA"/>
</dbReference>
<feature type="region of interest" description="Disordered" evidence="2">
    <location>
        <begin position="439"/>
        <end position="475"/>
    </location>
</feature>
<dbReference type="VEuPathDB" id="FungiDB:TREMEDRAFT_56109"/>
<dbReference type="SMART" id="SM00401">
    <property type="entry name" value="ZnF_GATA"/>
    <property type="match status" value="1"/>
</dbReference>
<keyword evidence="5" id="KW-1185">Reference proteome</keyword>
<feature type="compositionally biased region" description="Polar residues" evidence="2">
    <location>
        <begin position="330"/>
        <end position="350"/>
    </location>
</feature>
<dbReference type="GO" id="GO:0043565">
    <property type="term" value="F:sequence-specific DNA binding"/>
    <property type="evidence" value="ECO:0007669"/>
    <property type="project" value="InterPro"/>
</dbReference>
<dbReference type="PANTHER" id="PTHR39147">
    <property type="entry name" value="PROTEIN SPT21"/>
    <property type="match status" value="1"/>
</dbReference>
<name>A0A4Q1BKW9_TREME</name>
<feature type="region of interest" description="Disordered" evidence="2">
    <location>
        <begin position="227"/>
        <end position="385"/>
    </location>
</feature>
<dbReference type="InterPro" id="IPR042403">
    <property type="entry name" value="Spt21/Ams2"/>
</dbReference>
<dbReference type="PROSITE" id="PS50114">
    <property type="entry name" value="GATA_ZN_FINGER_2"/>
    <property type="match status" value="1"/>
</dbReference>
<evidence type="ECO:0000259" key="3">
    <source>
        <dbReference type="PROSITE" id="PS50114"/>
    </source>
</evidence>
<sequence>MPPSPGKIHSLPVKVLYHLDSSPQSYLTILSERHSTNINGSVSEEKSCQSGVCYLKPVARGICYSSPECIPQSGSLDFSVYYLDPSPRKTRGAFTDQTSEGTWTGRGFLSWALSETDPKTYIKGRLVHDREFSNFTDDNGLEGLMEAASRTQDQDPNSGWGLEVCLTLRQVNPENKLAFSGRQQFVDMLSGLTGSGVSSNSSNVSNISTTIPISNIGAVSTNAPTISRGTASTSNSNASSNMANPTSSTSHMNGSNGTMTNSTLPTVPQRPLSQTTVLSGPKPISSRPSPITNHSTPKTNSSSTPTPILQPLDVRQPPQQSQSQSQSQPNSRAASTSQLPQPRPQSSFTEPQQPSQAQPPSRTARMITPPPQPRPHSPPPSTPSRATLRALLNAEGTMSPELAKRLANNPVLVRLMKAVPSGAFKPAPLPFPTREHHMNTASGSGSGHVGPELSKPSPLDTATPGSVGGKEGCSNCGATESDVWRTRVAKDGTKRRVCNSCGTYYNKNKRMRPPELWSNPSIEPHPTNTSNSTKADKMSVTTPTHSQSSHLPPLAHPLSPTPGIRSSPRLHRTPDTKQDSPRKRAKSRVAPSPRMMTRAASRVHEGVDESTLLDIPGHSGSNGNNAGAGNGIGDLGFSPSTMFTTSPIVPTQSGAASAVVEGEGSGEVDLEQLLNSFTNVPEGELDLAGLFNMGEGEIGQDLTDFLAAWEAQAQTQGAAEADQ</sequence>
<proteinExistence type="predicted"/>